<feature type="region of interest" description="Disordered" evidence="1">
    <location>
        <begin position="318"/>
        <end position="341"/>
    </location>
</feature>
<evidence type="ECO:0000313" key="2">
    <source>
        <dbReference type="WBParaSite" id="MCU_010850-RA"/>
    </source>
</evidence>
<feature type="compositionally biased region" description="Basic residues" evidence="1">
    <location>
        <begin position="193"/>
        <end position="207"/>
    </location>
</feature>
<feature type="region of interest" description="Disordered" evidence="1">
    <location>
        <begin position="52"/>
        <end position="71"/>
    </location>
</feature>
<reference evidence="2" key="1">
    <citation type="submission" date="2019-11" db="UniProtKB">
        <authorList>
            <consortium name="WormBaseParasite"/>
        </authorList>
    </citation>
    <scope>IDENTIFICATION</scope>
</reference>
<feature type="compositionally biased region" description="Polar residues" evidence="1">
    <location>
        <begin position="52"/>
        <end position="70"/>
    </location>
</feature>
<sequence length="457" mass="50472">MKREASSTGLLNHINRGRVHGSPLPHTPCAAPHPIDKEILSPLAGISSSTSFNTSLQGHQQGAMSRNGNRNFKRRTQLSQSVYLSFGEAPAQSQPRLGRPIGEQHSSRFAKSADFQSHNSVFKGEHQAFQGGELKKHGSNALLQWFKQRVRKLRNSLRRSLARDDWPTQSMPAFPMCYQNTSTSAVTPTLHEHKRRPSWHPKAHQSRSRTVTARGSTGDVYPLHSGPAQVDYDHRSTVSNLRRCLSLAENQNRDGYVGGGNMAPFSMEVIPESELQASSQNLGPSPYLRRDSTMEHIFSWQQGAASLLSLNITPNGADRSSISGPRQMFQAPSFPESSDLQSNGAFFETRNEPLSTNYMARSGRDSGFIDIPCHQNFAQVDSSAYSVIHSRQLSEPRTHEVSDVKEITDAFEGLASHAREGPGPLAFTPPPPPHASSSPLPEISVNDWWDPGFSHNQ</sequence>
<feature type="compositionally biased region" description="Polar residues" evidence="1">
    <location>
        <begin position="1"/>
        <end position="10"/>
    </location>
</feature>
<feature type="region of interest" description="Disordered" evidence="1">
    <location>
        <begin position="1"/>
        <end position="23"/>
    </location>
</feature>
<evidence type="ECO:0000256" key="1">
    <source>
        <dbReference type="SAM" id="MobiDB-lite"/>
    </source>
</evidence>
<accession>A0A5K3FV22</accession>
<proteinExistence type="predicted"/>
<feature type="region of interest" description="Disordered" evidence="1">
    <location>
        <begin position="193"/>
        <end position="228"/>
    </location>
</feature>
<feature type="region of interest" description="Disordered" evidence="1">
    <location>
        <begin position="89"/>
        <end position="111"/>
    </location>
</feature>
<name>A0A5K3FV22_MESCO</name>
<feature type="region of interest" description="Disordered" evidence="1">
    <location>
        <begin position="414"/>
        <end position="457"/>
    </location>
</feature>
<dbReference type="WBParaSite" id="MCU_010850-RA">
    <property type="protein sequence ID" value="MCU_010850-RA"/>
    <property type="gene ID" value="MCU_010850"/>
</dbReference>
<organism evidence="2">
    <name type="scientific">Mesocestoides corti</name>
    <name type="common">Flatworm</name>
    <dbReference type="NCBI Taxonomy" id="53468"/>
    <lineage>
        <taxon>Eukaryota</taxon>
        <taxon>Metazoa</taxon>
        <taxon>Spiralia</taxon>
        <taxon>Lophotrochozoa</taxon>
        <taxon>Platyhelminthes</taxon>
        <taxon>Cestoda</taxon>
        <taxon>Eucestoda</taxon>
        <taxon>Cyclophyllidea</taxon>
        <taxon>Mesocestoididae</taxon>
        <taxon>Mesocestoides</taxon>
    </lineage>
</organism>
<dbReference type="AlphaFoldDB" id="A0A5K3FV22"/>
<protein>
    <submittedName>
        <fullName evidence="2">BMERB domain-containing protein</fullName>
    </submittedName>
</protein>